<protein>
    <recommendedName>
        <fullName evidence="3">Ubiquinone biosynthesis protein</fullName>
    </recommendedName>
</protein>
<keyword evidence="2" id="KW-1185">Reference proteome</keyword>
<evidence type="ECO:0000313" key="1">
    <source>
        <dbReference type="EMBL" id="CAK9020660.1"/>
    </source>
</evidence>
<dbReference type="Proteomes" id="UP001642464">
    <property type="component" value="Unassembled WGS sequence"/>
</dbReference>
<organism evidence="1 2">
    <name type="scientific">Durusdinium trenchii</name>
    <dbReference type="NCBI Taxonomy" id="1381693"/>
    <lineage>
        <taxon>Eukaryota</taxon>
        <taxon>Sar</taxon>
        <taxon>Alveolata</taxon>
        <taxon>Dinophyceae</taxon>
        <taxon>Suessiales</taxon>
        <taxon>Symbiodiniaceae</taxon>
        <taxon>Durusdinium</taxon>
    </lineage>
</organism>
<evidence type="ECO:0008006" key="3">
    <source>
        <dbReference type="Google" id="ProtNLM"/>
    </source>
</evidence>
<gene>
    <name evidence="1" type="ORF">SCF082_LOCUS14997</name>
</gene>
<dbReference type="EMBL" id="CAXAMM010009535">
    <property type="protein sequence ID" value="CAK9020660.1"/>
    <property type="molecule type" value="Genomic_DNA"/>
</dbReference>
<proteinExistence type="predicted"/>
<comment type="caution">
    <text evidence="1">The sequence shown here is derived from an EMBL/GenBank/DDBJ whole genome shotgun (WGS) entry which is preliminary data.</text>
</comment>
<accession>A0ABP0K2L2</accession>
<sequence length="116" mass="12678">MFAFVSRTIHEELATTAWSAARLRTPLTQLRTALADVGFDSFDARDLAKTAWAFARLRWRDMPVLAALAAATAETTTTPQGVANVLRSFATLAVPSSTVMDMVAEQTCLQQEQFSP</sequence>
<evidence type="ECO:0000313" key="2">
    <source>
        <dbReference type="Proteomes" id="UP001642464"/>
    </source>
</evidence>
<reference evidence="1 2" key="1">
    <citation type="submission" date="2024-02" db="EMBL/GenBank/DDBJ databases">
        <authorList>
            <person name="Chen Y."/>
            <person name="Shah S."/>
            <person name="Dougan E. K."/>
            <person name="Thang M."/>
            <person name="Chan C."/>
        </authorList>
    </citation>
    <scope>NUCLEOTIDE SEQUENCE [LARGE SCALE GENOMIC DNA]</scope>
</reference>
<name>A0ABP0K2L2_9DINO</name>